<evidence type="ECO:0000256" key="1">
    <source>
        <dbReference type="SAM" id="MobiDB-lite"/>
    </source>
</evidence>
<sequence>MEFGEAVRVLQENNGKTCTKLLMQNYSACGDFIPEKILGVGVIGRFAYLQAIRSESNEHPAVSEHKLDDWVGDIAVEPSPAESSEPAEQQSAA</sequence>
<protein>
    <submittedName>
        <fullName evidence="2">Uncharacterized protein</fullName>
    </submittedName>
</protein>
<dbReference type="EMBL" id="JAKCXM010007144">
    <property type="protein sequence ID" value="KAJ0388695.1"/>
    <property type="molecule type" value="Genomic_DNA"/>
</dbReference>
<reference evidence="2" key="1">
    <citation type="submission" date="2021-12" db="EMBL/GenBank/DDBJ databases">
        <title>Prjna785345.</title>
        <authorList>
            <person name="Rujirawat T."/>
            <person name="Krajaejun T."/>
        </authorList>
    </citation>
    <scope>NUCLEOTIDE SEQUENCE</scope>
    <source>
        <strain evidence="2">Pi057C3</strain>
    </source>
</reference>
<organism evidence="2 3">
    <name type="scientific">Pythium insidiosum</name>
    <name type="common">Pythiosis disease agent</name>
    <dbReference type="NCBI Taxonomy" id="114742"/>
    <lineage>
        <taxon>Eukaryota</taxon>
        <taxon>Sar</taxon>
        <taxon>Stramenopiles</taxon>
        <taxon>Oomycota</taxon>
        <taxon>Peronosporomycetes</taxon>
        <taxon>Pythiales</taxon>
        <taxon>Pythiaceae</taxon>
        <taxon>Pythium</taxon>
    </lineage>
</organism>
<name>A0AAD5Q1Z2_PYTIN</name>
<comment type="caution">
    <text evidence="2">The sequence shown here is derived from an EMBL/GenBank/DDBJ whole genome shotgun (WGS) entry which is preliminary data.</text>
</comment>
<evidence type="ECO:0000313" key="3">
    <source>
        <dbReference type="Proteomes" id="UP001209570"/>
    </source>
</evidence>
<evidence type="ECO:0000313" key="2">
    <source>
        <dbReference type="EMBL" id="KAJ0388695.1"/>
    </source>
</evidence>
<gene>
    <name evidence="2" type="ORF">P43SY_010205</name>
</gene>
<feature type="compositionally biased region" description="Low complexity" evidence="1">
    <location>
        <begin position="77"/>
        <end position="93"/>
    </location>
</feature>
<dbReference type="Proteomes" id="UP001209570">
    <property type="component" value="Unassembled WGS sequence"/>
</dbReference>
<feature type="region of interest" description="Disordered" evidence="1">
    <location>
        <begin position="74"/>
        <end position="93"/>
    </location>
</feature>
<accession>A0AAD5Q1Z2</accession>
<proteinExistence type="predicted"/>
<keyword evidence="3" id="KW-1185">Reference proteome</keyword>
<dbReference type="AlphaFoldDB" id="A0AAD5Q1Z2"/>